<evidence type="ECO:0000313" key="3">
    <source>
        <dbReference type="EMBL" id="RMH98475.1"/>
    </source>
</evidence>
<dbReference type="PROSITE" id="PS52050">
    <property type="entry name" value="WYL"/>
    <property type="match status" value="1"/>
</dbReference>
<comment type="caution">
    <text evidence="3">The sequence shown here is derived from an EMBL/GenBank/DDBJ whole genome shotgun (WGS) entry which is preliminary data.</text>
</comment>
<evidence type="ECO:0000313" key="4">
    <source>
        <dbReference type="Proteomes" id="UP000279228"/>
    </source>
</evidence>
<accession>A0ABX9UZR8</accession>
<proteinExistence type="predicted"/>
<dbReference type="Proteomes" id="UP000279228">
    <property type="component" value="Unassembled WGS sequence"/>
</dbReference>
<organism evidence="3 4">
    <name type="scientific">Pseudomonas songnenensis</name>
    <dbReference type="NCBI Taxonomy" id="1176259"/>
    <lineage>
        <taxon>Bacteria</taxon>
        <taxon>Pseudomonadati</taxon>
        <taxon>Pseudomonadota</taxon>
        <taxon>Gammaproteobacteria</taxon>
        <taxon>Pseudomonadales</taxon>
        <taxon>Pseudomonadaceae</taxon>
        <taxon>Pseudomonas</taxon>
    </lineage>
</organism>
<dbReference type="InterPro" id="IPR051534">
    <property type="entry name" value="CBASS_pafABC_assoc_protein"/>
</dbReference>
<dbReference type="InterPro" id="IPR057727">
    <property type="entry name" value="WCX_dom"/>
</dbReference>
<gene>
    <name evidence="3" type="ORF">EA798_05710</name>
</gene>
<keyword evidence="4" id="KW-1185">Reference proteome</keyword>
<reference evidence="3 4" key="1">
    <citation type="submission" date="2018-10" db="EMBL/GenBank/DDBJ databases">
        <title>Pseudomonas songnenensis NEAU-ST5-5(T) genome.</title>
        <authorList>
            <person name="Pengp J."/>
            <person name="Liu Z.-P."/>
        </authorList>
    </citation>
    <scope>NUCLEOTIDE SEQUENCE [LARGE SCALE GENOMIC DNA]</scope>
    <source>
        <strain evidence="3 4">NEAU-ST5-5</strain>
    </source>
</reference>
<name>A0ABX9UZR8_9PSED</name>
<evidence type="ECO:0000259" key="1">
    <source>
        <dbReference type="Pfam" id="PF13280"/>
    </source>
</evidence>
<evidence type="ECO:0000259" key="2">
    <source>
        <dbReference type="Pfam" id="PF25583"/>
    </source>
</evidence>
<sequence>MPSNKSRDTLSRQWELLKLLPIKGSGATASSLQRRLAEMGFPTTKRTVERDLVDLSSVFPLRINDKSKPYGFSWSPPTSLQLPGVSVYEALTLQLVQEMLRPLMPTAMLTALQPHFEQANKKLKALARISPVADWPSKVASVPAHLPLMPPQIDAASLALVQQALLEEKAFRCRYYSAHRDLVSTLTLSPLGLVQRGSVTYLIATAPPHADVRQFALHRISNPELLDIPSEPSNGFDLREYATSGAMQFGDNVGRTITLEAWVNTGLLGLLRETPLSEDMQTMSDEDGGRIRATVTDSWELEWWLLSHTGSIAVTAPETLRQRLLQRLRRGLELYDE</sequence>
<dbReference type="PANTHER" id="PTHR34580">
    <property type="match status" value="1"/>
</dbReference>
<feature type="domain" description="WCX" evidence="2">
    <location>
        <begin position="256"/>
        <end position="330"/>
    </location>
</feature>
<dbReference type="Pfam" id="PF13280">
    <property type="entry name" value="WYL"/>
    <property type="match status" value="1"/>
</dbReference>
<dbReference type="EMBL" id="RFFN01000002">
    <property type="protein sequence ID" value="RMH98475.1"/>
    <property type="molecule type" value="Genomic_DNA"/>
</dbReference>
<feature type="domain" description="WYL" evidence="1">
    <location>
        <begin position="158"/>
        <end position="224"/>
    </location>
</feature>
<dbReference type="InterPro" id="IPR026881">
    <property type="entry name" value="WYL_dom"/>
</dbReference>
<dbReference type="RefSeq" id="WP_122098666.1">
    <property type="nucleotide sequence ID" value="NZ_JAMOHS010000011.1"/>
</dbReference>
<dbReference type="PANTHER" id="PTHR34580:SF1">
    <property type="entry name" value="PROTEIN PAFC"/>
    <property type="match status" value="1"/>
</dbReference>
<protein>
    <submittedName>
        <fullName evidence="3">WYL domain-containing protein</fullName>
    </submittedName>
</protein>
<dbReference type="Pfam" id="PF25583">
    <property type="entry name" value="WCX"/>
    <property type="match status" value="1"/>
</dbReference>